<protein>
    <submittedName>
        <fullName evidence="1">Uncharacterized protein</fullName>
    </submittedName>
</protein>
<accession>A0A1L0FMZ5</accession>
<dbReference type="OrthoDB" id="10429762at2759"/>
<dbReference type="VEuPathDB" id="FungiDB:HGUI_03126"/>
<evidence type="ECO:0000313" key="2">
    <source>
        <dbReference type="Proteomes" id="UP000183365"/>
    </source>
</evidence>
<organism evidence="1 2">
    <name type="scientific">Hanseniaspora guilliermondii</name>
    <dbReference type="NCBI Taxonomy" id="56406"/>
    <lineage>
        <taxon>Eukaryota</taxon>
        <taxon>Fungi</taxon>
        <taxon>Dikarya</taxon>
        <taxon>Ascomycota</taxon>
        <taxon>Saccharomycotina</taxon>
        <taxon>Saccharomycetes</taxon>
        <taxon>Saccharomycodales</taxon>
        <taxon>Saccharomycodaceae</taxon>
        <taxon>Hanseniaspora</taxon>
    </lineage>
</organism>
<reference evidence="2" key="1">
    <citation type="submission" date="2016-11" db="EMBL/GenBank/DDBJ databases">
        <authorList>
            <person name="Guldener U."/>
        </authorList>
    </citation>
    <scope>NUCLEOTIDE SEQUENCE [LARGE SCALE GENOMIC DNA]</scope>
</reference>
<name>A0A1L0FMZ5_9ASCO</name>
<dbReference type="EMBL" id="FQNF01000070">
    <property type="protein sequence ID" value="SGZ40926.1"/>
    <property type="molecule type" value="Genomic_DNA"/>
</dbReference>
<proteinExistence type="predicted"/>
<keyword evidence="2" id="KW-1185">Reference proteome</keyword>
<sequence>MAIFMITLISDVYNILIKNYTEKLDEILTSKDLEIRYLKENNFRIMKKVIKHSKNVITKEETAIQETGDIGELIEEAPIVDDNVESNTNLQNDKKKKKKKKKNLIDDIFNGF</sequence>
<dbReference type="Proteomes" id="UP000183365">
    <property type="component" value="Unassembled WGS sequence"/>
</dbReference>
<dbReference type="AlphaFoldDB" id="A0A1L0FMZ5"/>
<evidence type="ECO:0000313" key="1">
    <source>
        <dbReference type="EMBL" id="SGZ40926.1"/>
    </source>
</evidence>
<gene>
    <name evidence="1" type="ORF">HGUI_03126</name>
</gene>